<feature type="domain" description="EamA" evidence="7">
    <location>
        <begin position="22"/>
        <end position="154"/>
    </location>
</feature>
<dbReference type="PANTHER" id="PTHR42920:SF11">
    <property type="entry name" value="INNER MEMBRANE PROTEIN YTFF"/>
    <property type="match status" value="1"/>
</dbReference>
<feature type="transmembrane region" description="Helical" evidence="6">
    <location>
        <begin position="53"/>
        <end position="71"/>
    </location>
</feature>
<comment type="subcellular location">
    <subcellularLocation>
        <location evidence="1">Cell membrane</location>
        <topology evidence="1">Multi-pass membrane protein</topology>
    </subcellularLocation>
</comment>
<sequence length="315" mass="34152">MTVVDPPLRKPSFIAWLAHQPYVLLSLMALFWAANIVLGRYVAGHVPPFTLTFLRWAGTFLVVAPFARPHLQRDWPAMRKRIPLLLMLALTGFALNNALSYWGLQHTQALNALLIQSSGPLFVALWALMLFGVRLSWMQAAGILVSLLGVLVIVLRGNLAALSDIQVNSGDISFAGALFVFGLYSALMSKRPKINPLSLIAFTTGTGALMLLPLVGWEVAAGNLLIPDTLTIATVVFVVIFPSTLAYIFFNRGIELIGPNRAAPFFHLVPVFGSVMAILLLGEKPELFHLVGYVLVLGGIVTASRRGSSGKRPAS</sequence>
<feature type="transmembrane region" description="Helical" evidence="6">
    <location>
        <begin position="287"/>
        <end position="304"/>
    </location>
</feature>
<evidence type="ECO:0000256" key="5">
    <source>
        <dbReference type="ARBA" id="ARBA00023136"/>
    </source>
</evidence>
<evidence type="ECO:0000256" key="4">
    <source>
        <dbReference type="ARBA" id="ARBA00022989"/>
    </source>
</evidence>
<keyword evidence="9" id="KW-1185">Reference proteome</keyword>
<organism evidence="8 9">
    <name type="scientific">Afipia clevelandensis ATCC 49720</name>
    <dbReference type="NCBI Taxonomy" id="883079"/>
    <lineage>
        <taxon>Bacteria</taxon>
        <taxon>Pseudomonadati</taxon>
        <taxon>Pseudomonadota</taxon>
        <taxon>Alphaproteobacteria</taxon>
        <taxon>Hyphomicrobiales</taxon>
        <taxon>Nitrobacteraceae</taxon>
        <taxon>Afipia</taxon>
    </lineage>
</organism>
<feature type="transmembrane region" description="Helical" evidence="6">
    <location>
        <begin position="229"/>
        <end position="250"/>
    </location>
</feature>
<feature type="domain" description="EamA" evidence="7">
    <location>
        <begin position="169"/>
        <end position="303"/>
    </location>
</feature>
<feature type="transmembrane region" description="Helical" evidence="6">
    <location>
        <begin position="262"/>
        <end position="281"/>
    </location>
</feature>
<dbReference type="HOGENOM" id="CLU_033863_4_4_5"/>
<evidence type="ECO:0000256" key="6">
    <source>
        <dbReference type="SAM" id="Phobius"/>
    </source>
</evidence>
<feature type="transmembrane region" description="Helical" evidence="6">
    <location>
        <begin position="21"/>
        <end position="41"/>
    </location>
</feature>
<gene>
    <name evidence="8" type="ORF">HMPREF9696_02277</name>
</gene>
<keyword evidence="2" id="KW-1003">Cell membrane</keyword>
<feature type="transmembrane region" description="Helical" evidence="6">
    <location>
        <begin position="199"/>
        <end position="217"/>
    </location>
</feature>
<dbReference type="GO" id="GO:0005886">
    <property type="term" value="C:plasma membrane"/>
    <property type="evidence" value="ECO:0007669"/>
    <property type="project" value="UniProtKB-SubCell"/>
</dbReference>
<dbReference type="PATRIC" id="fig|883079.3.peg.2314"/>
<dbReference type="SUPFAM" id="SSF103481">
    <property type="entry name" value="Multidrug resistance efflux transporter EmrE"/>
    <property type="match status" value="2"/>
</dbReference>
<evidence type="ECO:0000256" key="1">
    <source>
        <dbReference type="ARBA" id="ARBA00004651"/>
    </source>
</evidence>
<dbReference type="PANTHER" id="PTHR42920">
    <property type="entry name" value="OS03G0707200 PROTEIN-RELATED"/>
    <property type="match status" value="1"/>
</dbReference>
<feature type="transmembrane region" description="Helical" evidence="6">
    <location>
        <begin position="110"/>
        <end position="133"/>
    </location>
</feature>
<evidence type="ECO:0000259" key="7">
    <source>
        <dbReference type="Pfam" id="PF00892"/>
    </source>
</evidence>
<accession>K8P775</accession>
<keyword evidence="3 6" id="KW-0812">Transmembrane</keyword>
<dbReference type="InterPro" id="IPR000620">
    <property type="entry name" value="EamA_dom"/>
</dbReference>
<proteinExistence type="predicted"/>
<feature type="transmembrane region" description="Helical" evidence="6">
    <location>
        <begin position="165"/>
        <end position="187"/>
    </location>
</feature>
<protein>
    <recommendedName>
        <fullName evidence="7">EamA domain-containing protein</fullName>
    </recommendedName>
</protein>
<keyword evidence="4 6" id="KW-1133">Transmembrane helix</keyword>
<dbReference type="EMBL" id="AGWY01000009">
    <property type="protein sequence ID" value="EKS35505.1"/>
    <property type="molecule type" value="Genomic_DNA"/>
</dbReference>
<reference evidence="8 9" key="1">
    <citation type="submission" date="2012-04" db="EMBL/GenBank/DDBJ databases">
        <title>The Genome Sequence of Afipia clevelandensis ATCC 49720.</title>
        <authorList>
            <consortium name="The Broad Institute Genome Sequencing Platform"/>
            <person name="Earl A."/>
            <person name="Ward D."/>
            <person name="Feldgarden M."/>
            <person name="Gevers D."/>
            <person name="Huys G."/>
            <person name="Walker B."/>
            <person name="Young S.K."/>
            <person name="Zeng Q."/>
            <person name="Gargeya S."/>
            <person name="Fitzgerald M."/>
            <person name="Haas B."/>
            <person name="Abouelleil A."/>
            <person name="Alvarado L."/>
            <person name="Arachchi H.M."/>
            <person name="Berlin A."/>
            <person name="Chapman S.B."/>
            <person name="Goldberg J."/>
            <person name="Griggs A."/>
            <person name="Gujja S."/>
            <person name="Hansen M."/>
            <person name="Howarth C."/>
            <person name="Imamovic A."/>
            <person name="Larimer J."/>
            <person name="McCowen C."/>
            <person name="Montmayeur A."/>
            <person name="Murphy C."/>
            <person name="Neiman D."/>
            <person name="Pearson M."/>
            <person name="Priest M."/>
            <person name="Roberts A."/>
            <person name="Saif S."/>
            <person name="Shea T."/>
            <person name="Sisk P."/>
            <person name="Sykes S."/>
            <person name="Wortman J."/>
            <person name="Nusbaum C."/>
            <person name="Birren B."/>
        </authorList>
    </citation>
    <scope>NUCLEOTIDE SEQUENCE [LARGE SCALE GENOMIC DNA]</scope>
    <source>
        <strain evidence="8 9">ATCC 49720</strain>
    </source>
</reference>
<feature type="transmembrane region" description="Helical" evidence="6">
    <location>
        <begin position="140"/>
        <end position="159"/>
    </location>
</feature>
<evidence type="ECO:0000313" key="8">
    <source>
        <dbReference type="EMBL" id="EKS35505.1"/>
    </source>
</evidence>
<dbReference type="AlphaFoldDB" id="K8P775"/>
<evidence type="ECO:0000256" key="3">
    <source>
        <dbReference type="ARBA" id="ARBA00022692"/>
    </source>
</evidence>
<keyword evidence="5 6" id="KW-0472">Membrane</keyword>
<comment type="caution">
    <text evidence="8">The sequence shown here is derived from an EMBL/GenBank/DDBJ whole genome shotgun (WGS) entry which is preliminary data.</text>
</comment>
<name>K8P775_9BRAD</name>
<dbReference type="Pfam" id="PF00892">
    <property type="entry name" value="EamA"/>
    <property type="match status" value="2"/>
</dbReference>
<dbReference type="Proteomes" id="UP000001095">
    <property type="component" value="Unassembled WGS sequence"/>
</dbReference>
<dbReference type="OrthoDB" id="9806889at2"/>
<dbReference type="InterPro" id="IPR051258">
    <property type="entry name" value="Diverse_Substrate_Transporter"/>
</dbReference>
<dbReference type="RefSeq" id="WP_002713143.1">
    <property type="nucleotide sequence ID" value="NZ_KB375281.1"/>
</dbReference>
<evidence type="ECO:0000256" key="2">
    <source>
        <dbReference type="ARBA" id="ARBA00022475"/>
    </source>
</evidence>
<feature type="transmembrane region" description="Helical" evidence="6">
    <location>
        <begin position="83"/>
        <end position="104"/>
    </location>
</feature>
<dbReference type="InterPro" id="IPR037185">
    <property type="entry name" value="EmrE-like"/>
</dbReference>
<evidence type="ECO:0000313" key="9">
    <source>
        <dbReference type="Proteomes" id="UP000001095"/>
    </source>
</evidence>